<dbReference type="PANTHER" id="PTHR43630:SF1">
    <property type="entry name" value="POLY-BETA-1,6-N-ACETYL-D-GLUCOSAMINE SYNTHASE"/>
    <property type="match status" value="1"/>
</dbReference>
<comment type="caution">
    <text evidence="5">The sequence shown here is derived from an EMBL/GenBank/DDBJ whole genome shotgun (WGS) entry which is preliminary data.</text>
</comment>
<dbReference type="Proteomes" id="UP001199816">
    <property type="component" value="Unassembled WGS sequence"/>
</dbReference>
<organism evidence="5 6">
    <name type="scientific">Niabella pedocola</name>
    <dbReference type="NCBI Taxonomy" id="1752077"/>
    <lineage>
        <taxon>Bacteria</taxon>
        <taxon>Pseudomonadati</taxon>
        <taxon>Bacteroidota</taxon>
        <taxon>Chitinophagia</taxon>
        <taxon>Chitinophagales</taxon>
        <taxon>Chitinophagaceae</taxon>
        <taxon>Niabella</taxon>
    </lineage>
</organism>
<evidence type="ECO:0000256" key="2">
    <source>
        <dbReference type="ARBA" id="ARBA00022676"/>
    </source>
</evidence>
<keyword evidence="4" id="KW-0472">Membrane</keyword>
<dbReference type="CDD" id="cd06423">
    <property type="entry name" value="CESA_like"/>
    <property type="match status" value="1"/>
</dbReference>
<evidence type="ECO:0000256" key="1">
    <source>
        <dbReference type="ARBA" id="ARBA00006739"/>
    </source>
</evidence>
<dbReference type="RefSeq" id="WP_231004683.1">
    <property type="nucleotide sequence ID" value="NZ_JAJNEC010000005.1"/>
</dbReference>
<dbReference type="EMBL" id="JAJNEC010000005">
    <property type="protein sequence ID" value="MCD2423420.1"/>
    <property type="molecule type" value="Genomic_DNA"/>
</dbReference>
<keyword evidence="3" id="KW-0808">Transferase</keyword>
<reference evidence="5 6" key="1">
    <citation type="submission" date="2021-11" db="EMBL/GenBank/DDBJ databases">
        <title>Genomic of Niabella pedocola.</title>
        <authorList>
            <person name="Wu T."/>
        </authorList>
    </citation>
    <scope>NUCLEOTIDE SEQUENCE [LARGE SCALE GENOMIC DNA]</scope>
    <source>
        <strain evidence="5 6">JCM 31011</strain>
    </source>
</reference>
<dbReference type="Pfam" id="PF13641">
    <property type="entry name" value="Glyco_tranf_2_3"/>
    <property type="match status" value="1"/>
</dbReference>
<keyword evidence="4" id="KW-0812">Transmembrane</keyword>
<comment type="similarity">
    <text evidence="1">Belongs to the glycosyltransferase 2 family.</text>
</comment>
<evidence type="ECO:0000313" key="5">
    <source>
        <dbReference type="EMBL" id="MCD2423420.1"/>
    </source>
</evidence>
<keyword evidence="6" id="KW-1185">Reference proteome</keyword>
<feature type="transmembrane region" description="Helical" evidence="4">
    <location>
        <begin position="389"/>
        <end position="411"/>
    </location>
</feature>
<keyword evidence="2" id="KW-0328">Glycosyltransferase</keyword>
<feature type="transmembrane region" description="Helical" evidence="4">
    <location>
        <begin position="6"/>
        <end position="35"/>
    </location>
</feature>
<sequence length="474" mass="54707">MNWGFLILEIFAFGIFLYSIVLFAFYVFIGVFSIGETRKYIHQNRVTDYRRIASSLHAPSVSIIAPAYNEGLTIVDNVRSLLSIYYYNLEVIIVNDGSKDNSLQKLIDAYQLEKIDFFVPDQIPTKEVRGVYKSRNPVLRKVVVVDKVNGGKADALNVGVNIACNDYIICIDVDCVLEQDAILKMVKPFMEATTQRVIASGGVIRIANSSLVEHGSLVKVKLPKDYLPRMQTLEYIRAFLLGRMAWSRLNGLLLISGAFGAFDKEIVIKCGGYNRNTVGEDMELVVRMRRYMEERKEPYKVTYIPDPLCWTEAPASYKVLGRQRNRWIRGTYETLKFHKVMFFNPRYRLLGMVSYPYWFFFELLAPVIEFLGFIAFLVMVFAGLVDWELFFALFAVVIGFNYLYSVFAVYMEVKTYNQYRRKTDIAKLLLTSLSEPFNFHPFVVWSSIRGLVDILRNQHSWGDMAREGFDKKKA</sequence>
<protein>
    <submittedName>
        <fullName evidence="5">Glycosyltransferase family 2 protein</fullName>
    </submittedName>
</protein>
<dbReference type="PANTHER" id="PTHR43630">
    <property type="entry name" value="POLY-BETA-1,6-N-ACETYL-D-GLUCOSAMINE SYNTHASE"/>
    <property type="match status" value="1"/>
</dbReference>
<keyword evidence="4" id="KW-1133">Transmembrane helix</keyword>
<name>A0ABS8PQQ7_9BACT</name>
<dbReference type="InterPro" id="IPR029044">
    <property type="entry name" value="Nucleotide-diphossugar_trans"/>
</dbReference>
<feature type="transmembrane region" description="Helical" evidence="4">
    <location>
        <begin position="357"/>
        <end position="383"/>
    </location>
</feature>
<dbReference type="Gene3D" id="3.90.550.10">
    <property type="entry name" value="Spore Coat Polysaccharide Biosynthesis Protein SpsA, Chain A"/>
    <property type="match status" value="1"/>
</dbReference>
<evidence type="ECO:0000313" key="6">
    <source>
        <dbReference type="Proteomes" id="UP001199816"/>
    </source>
</evidence>
<dbReference type="SUPFAM" id="SSF53448">
    <property type="entry name" value="Nucleotide-diphospho-sugar transferases"/>
    <property type="match status" value="1"/>
</dbReference>
<gene>
    <name evidence="5" type="ORF">LQ567_11655</name>
</gene>
<evidence type="ECO:0000256" key="3">
    <source>
        <dbReference type="ARBA" id="ARBA00022679"/>
    </source>
</evidence>
<proteinExistence type="inferred from homology"/>
<evidence type="ECO:0000256" key="4">
    <source>
        <dbReference type="SAM" id="Phobius"/>
    </source>
</evidence>
<accession>A0ABS8PQQ7</accession>